<dbReference type="Gene3D" id="3.30.70.270">
    <property type="match status" value="1"/>
</dbReference>
<evidence type="ECO:0000256" key="1">
    <source>
        <dbReference type="ARBA" id="ARBA00022695"/>
    </source>
</evidence>
<evidence type="ECO:0000313" key="7">
    <source>
        <dbReference type="EMBL" id="GBM59246.1"/>
    </source>
</evidence>
<keyword evidence="1" id="KW-0548">Nucleotidyltransferase</keyword>
<dbReference type="PANTHER" id="PTHR37984:SF5">
    <property type="entry name" value="PROTEIN NYNRIN-LIKE"/>
    <property type="match status" value="1"/>
</dbReference>
<evidence type="ECO:0000259" key="6">
    <source>
        <dbReference type="Pfam" id="PF17919"/>
    </source>
</evidence>
<keyword evidence="3" id="KW-0255">Endonuclease</keyword>
<dbReference type="GO" id="GO:0003964">
    <property type="term" value="F:RNA-directed DNA polymerase activity"/>
    <property type="evidence" value="ECO:0007669"/>
    <property type="project" value="UniProtKB-KW"/>
</dbReference>
<dbReference type="InterPro" id="IPR043128">
    <property type="entry name" value="Rev_trsase/Diguanyl_cyclase"/>
</dbReference>
<keyword evidence="1" id="KW-0808">Transferase</keyword>
<dbReference type="Proteomes" id="UP000499080">
    <property type="component" value="Unassembled WGS sequence"/>
</dbReference>
<dbReference type="AlphaFoldDB" id="A0A4Y2H2S2"/>
<keyword evidence="4" id="KW-0695">RNA-directed DNA polymerase</keyword>
<dbReference type="InterPro" id="IPR043502">
    <property type="entry name" value="DNA/RNA_pol_sf"/>
</dbReference>
<dbReference type="GO" id="GO:0004519">
    <property type="term" value="F:endonuclease activity"/>
    <property type="evidence" value="ECO:0007669"/>
    <property type="project" value="UniProtKB-KW"/>
</dbReference>
<evidence type="ECO:0000256" key="3">
    <source>
        <dbReference type="ARBA" id="ARBA00022759"/>
    </source>
</evidence>
<comment type="caution">
    <text evidence="7">The sequence shown here is derived from an EMBL/GenBank/DDBJ whole genome shotgun (WGS) entry which is preliminary data.</text>
</comment>
<dbReference type="Pfam" id="PF17919">
    <property type="entry name" value="RT_RNaseH_2"/>
    <property type="match status" value="1"/>
</dbReference>
<keyword evidence="8" id="KW-1185">Reference proteome</keyword>
<evidence type="ECO:0000256" key="5">
    <source>
        <dbReference type="ARBA" id="ARBA00023268"/>
    </source>
</evidence>
<evidence type="ECO:0000256" key="4">
    <source>
        <dbReference type="ARBA" id="ARBA00022918"/>
    </source>
</evidence>
<dbReference type="InterPro" id="IPR050951">
    <property type="entry name" value="Retrovirus_Pol_polyprotein"/>
</dbReference>
<dbReference type="OrthoDB" id="425619at2759"/>
<evidence type="ECO:0000256" key="2">
    <source>
        <dbReference type="ARBA" id="ARBA00022722"/>
    </source>
</evidence>
<gene>
    <name evidence="7" type="ORF">AVEN_205079_1</name>
</gene>
<name>A0A4Y2H2S2_ARAVE</name>
<accession>A0A4Y2H2S2</accession>
<organism evidence="7 8">
    <name type="scientific">Araneus ventricosus</name>
    <name type="common">Orbweaver spider</name>
    <name type="synonym">Epeira ventricosa</name>
    <dbReference type="NCBI Taxonomy" id="182803"/>
    <lineage>
        <taxon>Eukaryota</taxon>
        <taxon>Metazoa</taxon>
        <taxon>Ecdysozoa</taxon>
        <taxon>Arthropoda</taxon>
        <taxon>Chelicerata</taxon>
        <taxon>Arachnida</taxon>
        <taxon>Araneae</taxon>
        <taxon>Araneomorphae</taxon>
        <taxon>Entelegynae</taxon>
        <taxon>Araneoidea</taxon>
        <taxon>Araneidae</taxon>
        <taxon>Araneus</taxon>
    </lineage>
</organism>
<keyword evidence="3" id="KW-0378">Hydrolase</keyword>
<dbReference type="InterPro" id="IPR041577">
    <property type="entry name" value="RT_RNaseH_2"/>
</dbReference>
<proteinExistence type="predicted"/>
<sequence length="137" mass="15535">MLTIHFACDRVKLLGHWITVNGIEVDQEKLSAIETIPVPTNVKEVQSFLQTVSWFRRYVPNFSNITRPLMFKQPDGSKPFRIHTDASSYALGAALAQGEGPEEHVINYASHLLIPVERNYSTTEHEALAVIWALEKF</sequence>
<evidence type="ECO:0000313" key="8">
    <source>
        <dbReference type="Proteomes" id="UP000499080"/>
    </source>
</evidence>
<dbReference type="SUPFAM" id="SSF56672">
    <property type="entry name" value="DNA/RNA polymerases"/>
    <property type="match status" value="1"/>
</dbReference>
<feature type="domain" description="Reverse transcriptase/retrotransposon-derived protein RNase H-like" evidence="6">
    <location>
        <begin position="65"/>
        <end position="137"/>
    </location>
</feature>
<dbReference type="FunFam" id="3.10.20.370:FF:000001">
    <property type="entry name" value="Retrovirus-related Pol polyprotein from transposon 17.6-like protein"/>
    <property type="match status" value="1"/>
</dbReference>
<protein>
    <recommendedName>
        <fullName evidence="6">Reverse transcriptase/retrotransposon-derived protein RNase H-like domain-containing protein</fullName>
    </recommendedName>
</protein>
<dbReference type="PANTHER" id="PTHR37984">
    <property type="entry name" value="PROTEIN CBG26694"/>
    <property type="match status" value="1"/>
</dbReference>
<reference evidence="7 8" key="1">
    <citation type="journal article" date="2019" name="Sci. Rep.">
        <title>Orb-weaving spider Araneus ventricosus genome elucidates the spidroin gene catalogue.</title>
        <authorList>
            <person name="Kono N."/>
            <person name="Nakamura H."/>
            <person name="Ohtoshi R."/>
            <person name="Moran D.A.P."/>
            <person name="Shinohara A."/>
            <person name="Yoshida Y."/>
            <person name="Fujiwara M."/>
            <person name="Mori M."/>
            <person name="Tomita M."/>
            <person name="Arakawa K."/>
        </authorList>
    </citation>
    <scope>NUCLEOTIDE SEQUENCE [LARGE SCALE GENOMIC DNA]</scope>
</reference>
<dbReference type="EMBL" id="BGPR01001673">
    <property type="protein sequence ID" value="GBM59246.1"/>
    <property type="molecule type" value="Genomic_DNA"/>
</dbReference>
<keyword evidence="2" id="KW-0540">Nuclease</keyword>
<keyword evidence="5" id="KW-0511">Multifunctional enzyme</keyword>